<evidence type="ECO:0000256" key="5">
    <source>
        <dbReference type="ARBA" id="ARBA00016034"/>
    </source>
</evidence>
<dbReference type="InterPro" id="IPR047857">
    <property type="entry name" value="Snurportin1_C"/>
</dbReference>
<evidence type="ECO:0000313" key="11">
    <source>
        <dbReference type="EMBL" id="KAF5785738.1"/>
    </source>
</evidence>
<keyword evidence="8" id="KW-0694">RNA-binding</keyword>
<dbReference type="InterPro" id="IPR017336">
    <property type="entry name" value="Snurportin-1"/>
</dbReference>
<organism evidence="11 12">
    <name type="scientific">Helianthus annuus</name>
    <name type="common">Common sunflower</name>
    <dbReference type="NCBI Taxonomy" id="4232"/>
    <lineage>
        <taxon>Eukaryota</taxon>
        <taxon>Viridiplantae</taxon>
        <taxon>Streptophyta</taxon>
        <taxon>Embryophyta</taxon>
        <taxon>Tracheophyta</taxon>
        <taxon>Spermatophyta</taxon>
        <taxon>Magnoliopsida</taxon>
        <taxon>eudicotyledons</taxon>
        <taxon>Gunneridae</taxon>
        <taxon>Pentapetalae</taxon>
        <taxon>asterids</taxon>
        <taxon>campanulids</taxon>
        <taxon>Asterales</taxon>
        <taxon>Asteraceae</taxon>
        <taxon>Asteroideae</taxon>
        <taxon>Heliantheae alliance</taxon>
        <taxon>Heliantheae</taxon>
        <taxon>Helianthus</taxon>
    </lineage>
</organism>
<evidence type="ECO:0000256" key="2">
    <source>
        <dbReference type="ARBA" id="ARBA00004123"/>
    </source>
</evidence>
<dbReference type="PANTHER" id="PTHR13403">
    <property type="entry name" value="SNURPORTIN1 RNUT1 PROTEIN RNA, U TRANSPORTER 1"/>
    <property type="match status" value="1"/>
</dbReference>
<evidence type="ECO:0000313" key="12">
    <source>
        <dbReference type="Proteomes" id="UP000215914"/>
    </source>
</evidence>
<reference evidence="11" key="1">
    <citation type="journal article" date="2017" name="Nature">
        <title>The sunflower genome provides insights into oil metabolism, flowering and Asterid evolution.</title>
        <authorList>
            <person name="Badouin H."/>
            <person name="Gouzy J."/>
            <person name="Grassa C.J."/>
            <person name="Murat F."/>
            <person name="Staton S.E."/>
            <person name="Cottret L."/>
            <person name="Lelandais-Briere C."/>
            <person name="Owens G.L."/>
            <person name="Carrere S."/>
            <person name="Mayjonade B."/>
            <person name="Legrand L."/>
            <person name="Gill N."/>
            <person name="Kane N.C."/>
            <person name="Bowers J.E."/>
            <person name="Hubner S."/>
            <person name="Bellec A."/>
            <person name="Berard A."/>
            <person name="Berges H."/>
            <person name="Blanchet N."/>
            <person name="Boniface M.C."/>
            <person name="Brunel D."/>
            <person name="Catrice O."/>
            <person name="Chaidir N."/>
            <person name="Claudel C."/>
            <person name="Donnadieu C."/>
            <person name="Faraut T."/>
            <person name="Fievet G."/>
            <person name="Helmstetter N."/>
            <person name="King M."/>
            <person name="Knapp S.J."/>
            <person name="Lai Z."/>
            <person name="Le Paslier M.C."/>
            <person name="Lippi Y."/>
            <person name="Lorenzon L."/>
            <person name="Mandel J.R."/>
            <person name="Marage G."/>
            <person name="Marchand G."/>
            <person name="Marquand E."/>
            <person name="Bret-Mestries E."/>
            <person name="Morien E."/>
            <person name="Nambeesan S."/>
            <person name="Nguyen T."/>
            <person name="Pegot-Espagnet P."/>
            <person name="Pouilly N."/>
            <person name="Raftis F."/>
            <person name="Sallet E."/>
            <person name="Schiex T."/>
            <person name="Thomas J."/>
            <person name="Vandecasteele C."/>
            <person name="Vares D."/>
            <person name="Vear F."/>
            <person name="Vautrin S."/>
            <person name="Crespi M."/>
            <person name="Mangin B."/>
            <person name="Burke J.M."/>
            <person name="Salse J."/>
            <person name="Munos S."/>
            <person name="Vincourt P."/>
            <person name="Rieseberg L.H."/>
            <person name="Langlade N.B."/>
        </authorList>
    </citation>
    <scope>NUCLEOTIDE SEQUENCE</scope>
    <source>
        <tissue evidence="11">Leaves</tissue>
    </source>
</reference>
<dbReference type="Gene3D" id="3.30.470.30">
    <property type="entry name" value="DNA ligase/mRNA capping enzyme"/>
    <property type="match status" value="1"/>
</dbReference>
<evidence type="ECO:0000256" key="8">
    <source>
        <dbReference type="ARBA" id="ARBA00022884"/>
    </source>
</evidence>
<evidence type="ECO:0000256" key="4">
    <source>
        <dbReference type="ARBA" id="ARBA00007540"/>
    </source>
</evidence>
<evidence type="ECO:0000256" key="1">
    <source>
        <dbReference type="ARBA" id="ARBA00003975"/>
    </source>
</evidence>
<evidence type="ECO:0000256" key="3">
    <source>
        <dbReference type="ARBA" id="ARBA00004496"/>
    </source>
</evidence>
<dbReference type="GO" id="GO:0003723">
    <property type="term" value="F:RNA binding"/>
    <property type="evidence" value="ECO:0007669"/>
    <property type="project" value="UniProtKB-KW"/>
</dbReference>
<keyword evidence="7" id="KW-0963">Cytoplasm</keyword>
<evidence type="ECO:0000256" key="7">
    <source>
        <dbReference type="ARBA" id="ARBA00022490"/>
    </source>
</evidence>
<dbReference type="GO" id="GO:0005737">
    <property type="term" value="C:cytoplasm"/>
    <property type="evidence" value="ECO:0007669"/>
    <property type="project" value="UniProtKB-SubCell"/>
</dbReference>
<dbReference type="PANTHER" id="PTHR13403:SF6">
    <property type="entry name" value="SNURPORTIN-1"/>
    <property type="match status" value="1"/>
</dbReference>
<proteinExistence type="inferred from homology"/>
<dbReference type="EMBL" id="MNCJ02000325">
    <property type="protein sequence ID" value="KAF5785738.1"/>
    <property type="molecule type" value="Genomic_DNA"/>
</dbReference>
<comment type="caution">
    <text evidence="11">The sequence shown here is derived from an EMBL/GenBank/DDBJ whole genome shotgun (WGS) entry which is preliminary data.</text>
</comment>
<evidence type="ECO:0000256" key="9">
    <source>
        <dbReference type="ARBA" id="ARBA00023242"/>
    </source>
</evidence>
<sequence>MNALLSSDFFWMNNKLVELGACEAPSTYHRYRFSLVPVYSCDHEGLQTPYTGAVPYLKDGLLFYNKHADYQMGNTSPVLVWKDESCSQYVIGIDNKGQVPNQQQNGMPWCYPRLHQSNSYIPDNGQLVTYKRFTGLRSGKVHRAYAFADSYYIGKVHRACTFAESYFKIVFQYIVRHSPLWIEHLFASAGVQVNKRVTRWKWLVEG</sequence>
<accession>A0A9K3N446</accession>
<comment type="similarity">
    <text evidence="4">Belongs to the snurportin family.</text>
</comment>
<evidence type="ECO:0000256" key="6">
    <source>
        <dbReference type="ARBA" id="ARBA00022448"/>
    </source>
</evidence>
<keyword evidence="12" id="KW-1185">Reference proteome</keyword>
<dbReference type="GO" id="GO:0005634">
    <property type="term" value="C:nucleus"/>
    <property type="evidence" value="ECO:0007669"/>
    <property type="project" value="UniProtKB-SubCell"/>
</dbReference>
<protein>
    <recommendedName>
        <fullName evidence="5">Snurportin-1</fullName>
    </recommendedName>
</protein>
<name>A0A9K3N446_HELAN</name>
<dbReference type="AlphaFoldDB" id="A0A9K3N446"/>
<feature type="domain" description="Snurportin-1 m3G cap-binding" evidence="10">
    <location>
        <begin position="9"/>
        <end position="81"/>
    </location>
</feature>
<keyword evidence="6" id="KW-0813">Transport</keyword>
<keyword evidence="9" id="KW-0539">Nucleus</keyword>
<dbReference type="Pfam" id="PF21974">
    <property type="entry name" value="SPN1_m3Gcap_bd"/>
    <property type="match status" value="1"/>
</dbReference>
<comment type="subcellular location">
    <subcellularLocation>
        <location evidence="3">Cytoplasm</location>
    </subcellularLocation>
    <subcellularLocation>
        <location evidence="2">Nucleus</location>
    </subcellularLocation>
</comment>
<gene>
    <name evidence="11" type="ORF">HanXRQr2_Chr10g0432221</name>
</gene>
<evidence type="ECO:0000259" key="10">
    <source>
        <dbReference type="Pfam" id="PF21974"/>
    </source>
</evidence>
<dbReference type="Gramene" id="mRNA:HanXRQr2_Chr10g0432221">
    <property type="protein sequence ID" value="mRNA:HanXRQr2_Chr10g0432221"/>
    <property type="gene ID" value="HanXRQr2_Chr10g0432221"/>
</dbReference>
<dbReference type="GO" id="GO:0061015">
    <property type="term" value="P:snRNA import into nucleus"/>
    <property type="evidence" value="ECO:0007669"/>
    <property type="project" value="InterPro"/>
</dbReference>
<reference evidence="11" key="2">
    <citation type="submission" date="2020-06" db="EMBL/GenBank/DDBJ databases">
        <title>Helianthus annuus Genome sequencing and assembly Release 2.</title>
        <authorList>
            <person name="Gouzy J."/>
            <person name="Langlade N."/>
            <person name="Munos S."/>
        </authorList>
    </citation>
    <scope>NUCLEOTIDE SEQUENCE</scope>
    <source>
        <tissue evidence="11">Leaves</tissue>
    </source>
</reference>
<dbReference type="Proteomes" id="UP000215914">
    <property type="component" value="Unassembled WGS sequence"/>
</dbReference>
<comment type="function">
    <text evidence="1">Functions as an U snRNP-specific nuclear import adapter. Involved in the trimethylguanosine (m3G)-cap-dependent nuclear import of U snRNPs. Binds specifically to the terminal m3G-cap U snRNAs.</text>
</comment>